<reference evidence="6" key="1">
    <citation type="submission" date="2010-08" db="EMBL/GenBank/DDBJ databases">
        <authorList>
            <consortium name="Caenorhabditis japonica Sequencing Consortium"/>
            <person name="Wilson R.K."/>
        </authorList>
    </citation>
    <scope>NUCLEOTIDE SEQUENCE [LARGE SCALE GENOMIC DNA]</scope>
    <source>
        <strain evidence="6">DF5081</strain>
    </source>
</reference>
<evidence type="ECO:0000313" key="6">
    <source>
        <dbReference type="Proteomes" id="UP000005237"/>
    </source>
</evidence>
<dbReference type="GO" id="GO:0003677">
    <property type="term" value="F:DNA binding"/>
    <property type="evidence" value="ECO:0007669"/>
    <property type="project" value="UniProtKB-KW"/>
</dbReference>
<accession>A0A8R1I340</accession>
<dbReference type="PANTHER" id="PTHR19303:SF57">
    <property type="entry name" value="HTH CENPB-TYPE DOMAIN-CONTAINING PROTEIN"/>
    <property type="match status" value="1"/>
</dbReference>
<dbReference type="PANTHER" id="PTHR19303">
    <property type="entry name" value="TRANSPOSON"/>
    <property type="match status" value="1"/>
</dbReference>
<feature type="region of interest" description="Disordered" evidence="3">
    <location>
        <begin position="1"/>
        <end position="30"/>
    </location>
</feature>
<dbReference type="PROSITE" id="PS51253">
    <property type="entry name" value="HTH_CENPB"/>
    <property type="match status" value="1"/>
</dbReference>
<evidence type="ECO:0000313" key="5">
    <source>
        <dbReference type="EnsemblMetazoa" id="CJA17901.1"/>
    </source>
</evidence>
<feature type="domain" description="HTH CENPB-type" evidence="4">
    <location>
        <begin position="92"/>
        <end position="158"/>
    </location>
</feature>
<evidence type="ECO:0000256" key="2">
    <source>
        <dbReference type="ARBA" id="ARBA00023125"/>
    </source>
</evidence>
<dbReference type="GO" id="GO:0005634">
    <property type="term" value="C:nucleus"/>
    <property type="evidence" value="ECO:0007669"/>
    <property type="project" value="UniProtKB-SubCell"/>
</dbReference>
<keyword evidence="6" id="KW-1185">Reference proteome</keyword>
<evidence type="ECO:0000256" key="3">
    <source>
        <dbReference type="SAM" id="MobiDB-lite"/>
    </source>
</evidence>
<dbReference type="SUPFAM" id="SSF46689">
    <property type="entry name" value="Homeodomain-like"/>
    <property type="match status" value="1"/>
</dbReference>
<protein>
    <submittedName>
        <fullName evidence="5">HTH CENPB-type domain-containing protein</fullName>
    </submittedName>
</protein>
<dbReference type="AlphaFoldDB" id="A0A8R1I340"/>
<dbReference type="InterPro" id="IPR006600">
    <property type="entry name" value="HTH_CenpB_DNA-bd_dom"/>
</dbReference>
<comment type="subcellular location">
    <subcellularLocation>
        <location evidence="1">Nucleus</location>
    </subcellularLocation>
</comment>
<proteinExistence type="predicted"/>
<dbReference type="EnsemblMetazoa" id="CJA17901.1">
    <property type="protein sequence ID" value="CJA17901.1"/>
    <property type="gene ID" value="WBGene00137109"/>
</dbReference>
<dbReference type="Pfam" id="PF03221">
    <property type="entry name" value="HTH_Tnp_Tc5"/>
    <property type="match status" value="1"/>
</dbReference>
<reference evidence="5" key="2">
    <citation type="submission" date="2022-06" db="UniProtKB">
        <authorList>
            <consortium name="EnsemblMetazoa"/>
        </authorList>
    </citation>
    <scope>IDENTIFICATION</scope>
    <source>
        <strain evidence="5">DF5081</strain>
    </source>
</reference>
<dbReference type="InterPro" id="IPR050863">
    <property type="entry name" value="CenT-Element_Derived"/>
</dbReference>
<organism evidence="5 6">
    <name type="scientific">Caenorhabditis japonica</name>
    <dbReference type="NCBI Taxonomy" id="281687"/>
    <lineage>
        <taxon>Eukaryota</taxon>
        <taxon>Metazoa</taxon>
        <taxon>Ecdysozoa</taxon>
        <taxon>Nematoda</taxon>
        <taxon>Chromadorea</taxon>
        <taxon>Rhabditida</taxon>
        <taxon>Rhabditina</taxon>
        <taxon>Rhabditomorpha</taxon>
        <taxon>Rhabditoidea</taxon>
        <taxon>Rhabditidae</taxon>
        <taxon>Peloderinae</taxon>
        <taxon>Caenorhabditis</taxon>
    </lineage>
</organism>
<dbReference type="Gene3D" id="1.10.10.60">
    <property type="entry name" value="Homeodomain-like"/>
    <property type="match status" value="2"/>
</dbReference>
<evidence type="ECO:0000256" key="1">
    <source>
        <dbReference type="ARBA" id="ARBA00004123"/>
    </source>
</evidence>
<evidence type="ECO:0000259" key="4">
    <source>
        <dbReference type="PROSITE" id="PS51253"/>
    </source>
</evidence>
<name>A0A8R1I340_CAEJA</name>
<dbReference type="InterPro" id="IPR009057">
    <property type="entry name" value="Homeodomain-like_sf"/>
</dbReference>
<sequence length="422" mass="48453">MSDSPTPIDEETETQDSVENFVGEVDSENRKRRKNYTLDFKKRVADFAFKTDNQRAADKYGVPRQCIQKWKAIRDELDSETVNYGSSKKKRLEGGGRHVANTDFDNELAEWVTRQRANKLRVTRSAICIRARQLSIDLKVSNGWLESFLNRHRFVSRRPTTVCQKAPDEYIDKIIDFFLYVEKRMRENQYNYVYACDETSVNLDYSNSLTVEEKGSKQVTVKSTGHDKLHLTVMLTARSDGFKCRPYVLLLKKRTIPAIVSRFGKDLQLSWSGRTFFNDELTKNYLETVIGTTLFGKRLLVWDSYRCHISADTKKVLKTLRVDSAVIPGGTTKFIQWIVDAWKELPVELIKKSFTGCGLNNAPDGSDDGKISCFKNVTDMSGGIERLKQKRQENSVENLIDDININEDEEDAQSDISIDIQN</sequence>
<keyword evidence="2" id="KW-0238">DNA-binding</keyword>
<dbReference type="SMART" id="SM00674">
    <property type="entry name" value="CENPB"/>
    <property type="match status" value="1"/>
</dbReference>
<dbReference type="Proteomes" id="UP000005237">
    <property type="component" value="Unassembled WGS sequence"/>
</dbReference>